<reference evidence="1 2" key="1">
    <citation type="journal article" date="2019" name="Sci. Rep.">
        <title>Orb-weaving spider Araneus ventricosus genome elucidates the spidroin gene catalogue.</title>
        <authorList>
            <person name="Kono N."/>
            <person name="Nakamura H."/>
            <person name="Ohtoshi R."/>
            <person name="Moran D.A.P."/>
            <person name="Shinohara A."/>
            <person name="Yoshida Y."/>
            <person name="Fujiwara M."/>
            <person name="Mori M."/>
            <person name="Tomita M."/>
            <person name="Arakawa K."/>
        </authorList>
    </citation>
    <scope>NUCLEOTIDE SEQUENCE [LARGE SCALE GENOMIC DNA]</scope>
</reference>
<gene>
    <name evidence="1" type="ORF">AVEN_236040_1</name>
</gene>
<protein>
    <submittedName>
        <fullName evidence="1">Uncharacterized protein</fullName>
    </submittedName>
</protein>
<name>A0A4Y2I572_ARAVE</name>
<dbReference type="AlphaFoldDB" id="A0A4Y2I572"/>
<dbReference type="Proteomes" id="UP000499080">
    <property type="component" value="Unassembled WGS sequence"/>
</dbReference>
<dbReference type="EMBL" id="BGPR01002387">
    <property type="protein sequence ID" value="GBM72582.1"/>
    <property type="molecule type" value="Genomic_DNA"/>
</dbReference>
<accession>A0A4Y2I572</accession>
<evidence type="ECO:0000313" key="1">
    <source>
        <dbReference type="EMBL" id="GBM72582.1"/>
    </source>
</evidence>
<keyword evidence="2" id="KW-1185">Reference proteome</keyword>
<evidence type="ECO:0000313" key="2">
    <source>
        <dbReference type="Proteomes" id="UP000499080"/>
    </source>
</evidence>
<organism evidence="1 2">
    <name type="scientific">Araneus ventricosus</name>
    <name type="common">Orbweaver spider</name>
    <name type="synonym">Epeira ventricosa</name>
    <dbReference type="NCBI Taxonomy" id="182803"/>
    <lineage>
        <taxon>Eukaryota</taxon>
        <taxon>Metazoa</taxon>
        <taxon>Ecdysozoa</taxon>
        <taxon>Arthropoda</taxon>
        <taxon>Chelicerata</taxon>
        <taxon>Arachnida</taxon>
        <taxon>Araneae</taxon>
        <taxon>Araneomorphae</taxon>
        <taxon>Entelegynae</taxon>
        <taxon>Araneoidea</taxon>
        <taxon>Araneidae</taxon>
        <taxon>Araneus</taxon>
    </lineage>
</organism>
<proteinExistence type="predicted"/>
<sequence length="88" mass="9985">MAAAANTLKLRILQVELRFSIFLYIRIEQIRRTMGFDGNLRSPNSDAQDRVLISSYLHHKSPFPGNTPHFILEFLLVLSNDEPAPGFG</sequence>
<comment type="caution">
    <text evidence="1">The sequence shown here is derived from an EMBL/GenBank/DDBJ whole genome shotgun (WGS) entry which is preliminary data.</text>
</comment>